<evidence type="ECO:0000313" key="2">
    <source>
        <dbReference type="EMBL" id="CAG6476916.1"/>
    </source>
</evidence>
<dbReference type="EMBL" id="HBUE01079611">
    <property type="protein sequence ID" value="CAG6476916.1"/>
    <property type="molecule type" value="Transcribed_RNA"/>
</dbReference>
<accession>A0A8D8BS97</accession>
<keyword evidence="1" id="KW-0732">Signal</keyword>
<feature type="signal peptide" evidence="1">
    <location>
        <begin position="1"/>
        <end position="19"/>
    </location>
</feature>
<feature type="chain" id="PRO_5034426133" evidence="1">
    <location>
        <begin position="20"/>
        <end position="99"/>
    </location>
</feature>
<dbReference type="AlphaFoldDB" id="A0A8D8BS97"/>
<sequence length="99" mass="10410">MKFLTIVALIAVTLGAVLAANTAAINGKSAAVAPKAHPGKGGLKALNATKLAELSQKFKTLKLKYPNFARNVTKFVRERPALAKLVKSAAPKVTKVTKN</sequence>
<protein>
    <submittedName>
        <fullName evidence="2">(northern house mosquito) hypothetical protein</fullName>
    </submittedName>
</protein>
<organism evidence="2">
    <name type="scientific">Culex pipiens</name>
    <name type="common">House mosquito</name>
    <dbReference type="NCBI Taxonomy" id="7175"/>
    <lineage>
        <taxon>Eukaryota</taxon>
        <taxon>Metazoa</taxon>
        <taxon>Ecdysozoa</taxon>
        <taxon>Arthropoda</taxon>
        <taxon>Hexapoda</taxon>
        <taxon>Insecta</taxon>
        <taxon>Pterygota</taxon>
        <taxon>Neoptera</taxon>
        <taxon>Endopterygota</taxon>
        <taxon>Diptera</taxon>
        <taxon>Nematocera</taxon>
        <taxon>Culicoidea</taxon>
        <taxon>Culicidae</taxon>
        <taxon>Culicinae</taxon>
        <taxon>Culicini</taxon>
        <taxon>Culex</taxon>
        <taxon>Culex</taxon>
    </lineage>
</organism>
<evidence type="ECO:0000256" key="1">
    <source>
        <dbReference type="SAM" id="SignalP"/>
    </source>
</evidence>
<name>A0A8D8BS97_CULPI</name>
<proteinExistence type="predicted"/>
<reference evidence="2" key="1">
    <citation type="submission" date="2021-05" db="EMBL/GenBank/DDBJ databases">
        <authorList>
            <person name="Alioto T."/>
            <person name="Alioto T."/>
            <person name="Gomez Garrido J."/>
        </authorList>
    </citation>
    <scope>NUCLEOTIDE SEQUENCE</scope>
</reference>